<accession>A0A9Q0ETP9</accession>
<feature type="domain" description="CIDE-N" evidence="3">
    <location>
        <begin position="41"/>
        <end position="118"/>
    </location>
</feature>
<dbReference type="Pfam" id="PF02017">
    <property type="entry name" value="CIDE-N"/>
    <property type="match status" value="1"/>
</dbReference>
<dbReference type="EMBL" id="JANIIK010000037">
    <property type="protein sequence ID" value="KAJ3611465.1"/>
    <property type="molecule type" value="Genomic_DNA"/>
</dbReference>
<evidence type="ECO:0000256" key="2">
    <source>
        <dbReference type="PROSITE-ProRule" id="PRU00447"/>
    </source>
</evidence>
<name>A0A9Q0ETP9_9TELE</name>
<dbReference type="PANTHER" id="PTHR12306:SF8">
    <property type="entry name" value="LIPID TRANSFERASE CIDEA"/>
    <property type="match status" value="1"/>
</dbReference>
<reference evidence="4" key="1">
    <citation type="submission" date="2022-07" db="EMBL/GenBank/DDBJ databases">
        <title>Chromosome-level genome of Muraenolepis orangiensis.</title>
        <authorList>
            <person name="Kim J."/>
        </authorList>
    </citation>
    <scope>NUCLEOTIDE SEQUENCE</scope>
    <source>
        <strain evidence="4">KU_S4_2022</strain>
        <tissue evidence="4">Muscle</tissue>
    </source>
</reference>
<organism evidence="4 5">
    <name type="scientific">Muraenolepis orangiensis</name>
    <name type="common">Patagonian moray cod</name>
    <dbReference type="NCBI Taxonomy" id="630683"/>
    <lineage>
        <taxon>Eukaryota</taxon>
        <taxon>Metazoa</taxon>
        <taxon>Chordata</taxon>
        <taxon>Craniata</taxon>
        <taxon>Vertebrata</taxon>
        <taxon>Euteleostomi</taxon>
        <taxon>Actinopterygii</taxon>
        <taxon>Neopterygii</taxon>
        <taxon>Teleostei</taxon>
        <taxon>Neoteleostei</taxon>
        <taxon>Acanthomorphata</taxon>
        <taxon>Zeiogadaria</taxon>
        <taxon>Gadariae</taxon>
        <taxon>Gadiformes</taxon>
        <taxon>Muraenolepidoidei</taxon>
        <taxon>Muraenolepididae</taxon>
        <taxon>Muraenolepis</taxon>
    </lineage>
</organism>
<evidence type="ECO:0000313" key="5">
    <source>
        <dbReference type="Proteomes" id="UP001148018"/>
    </source>
</evidence>
<dbReference type="InterPro" id="IPR003508">
    <property type="entry name" value="CIDE-N_dom"/>
</dbReference>
<sequence>MPALSLESSVFYAKSLLPETLIRSVSSVQTTISRSMRPPPQPRCFAVCSHNRRSTAGLEGPSLDQLLDQAARVFLVPSQDLTLVLEEDGTVVDCHAFFQSLPNHTVLMVLQRGQVWTENKICPSSRKPLRTGIARLTFDLYKLHPKEFLGCLSVRGTLYDMPTFSYDLSCSRAKPLIQGSMRLLTYSVRLAGQLLLLGASSALHVLGEEKDHGDGDYADGSR</sequence>
<comment type="caution">
    <text evidence="4">The sequence shown here is derived from an EMBL/GenBank/DDBJ whole genome shotgun (WGS) entry which is preliminary data.</text>
</comment>
<dbReference type="GO" id="GO:0006915">
    <property type="term" value="P:apoptotic process"/>
    <property type="evidence" value="ECO:0007669"/>
    <property type="project" value="UniProtKB-UniRule"/>
</dbReference>
<gene>
    <name evidence="4" type="ORF">NHX12_021480</name>
</gene>
<evidence type="ECO:0000256" key="1">
    <source>
        <dbReference type="ARBA" id="ARBA00022703"/>
    </source>
</evidence>
<dbReference type="Proteomes" id="UP001148018">
    <property type="component" value="Unassembled WGS sequence"/>
</dbReference>
<dbReference type="SMART" id="SM00266">
    <property type="entry name" value="CAD"/>
    <property type="match status" value="1"/>
</dbReference>
<dbReference type="Gene3D" id="3.10.20.10">
    <property type="match status" value="1"/>
</dbReference>
<dbReference type="OrthoDB" id="6475906at2759"/>
<protein>
    <recommendedName>
        <fullName evidence="3">CIDE-N domain-containing protein</fullName>
    </recommendedName>
</protein>
<keyword evidence="1 2" id="KW-0053">Apoptosis</keyword>
<dbReference type="PANTHER" id="PTHR12306">
    <property type="entry name" value="CELL DEATH ACTIVATOR CIDE"/>
    <property type="match status" value="1"/>
</dbReference>
<dbReference type="AlphaFoldDB" id="A0A9Q0ETP9"/>
<evidence type="ECO:0000313" key="4">
    <source>
        <dbReference type="EMBL" id="KAJ3611465.1"/>
    </source>
</evidence>
<dbReference type="PROSITE" id="PS51135">
    <property type="entry name" value="CIDE_N"/>
    <property type="match status" value="1"/>
</dbReference>
<evidence type="ECO:0000259" key="3">
    <source>
        <dbReference type="PROSITE" id="PS51135"/>
    </source>
</evidence>
<dbReference type="GO" id="GO:0042981">
    <property type="term" value="P:regulation of apoptotic process"/>
    <property type="evidence" value="ECO:0007669"/>
    <property type="project" value="TreeGrafter"/>
</dbReference>
<keyword evidence="5" id="KW-1185">Reference proteome</keyword>
<proteinExistence type="predicted"/>
<dbReference type="SUPFAM" id="SSF54277">
    <property type="entry name" value="CAD &amp; PB1 domains"/>
    <property type="match status" value="1"/>
</dbReference>